<dbReference type="PANTHER" id="PTHR11203:SF37">
    <property type="entry name" value="INTEGRATOR COMPLEX SUBUNIT 11"/>
    <property type="match status" value="1"/>
</dbReference>
<accession>A0A842HBC6</accession>
<dbReference type="InterPro" id="IPR050698">
    <property type="entry name" value="MBL"/>
</dbReference>
<dbReference type="CDD" id="cd16295">
    <property type="entry name" value="TTHA0252-CPSF-like_MBL-fold"/>
    <property type="match status" value="1"/>
</dbReference>
<dbReference type="SMART" id="SM00849">
    <property type="entry name" value="Lactamase_B"/>
    <property type="match status" value="1"/>
</dbReference>
<dbReference type="Pfam" id="PF00753">
    <property type="entry name" value="Lactamase_B"/>
    <property type="match status" value="1"/>
</dbReference>
<dbReference type="RefSeq" id="WP_185674585.1">
    <property type="nucleotide sequence ID" value="NZ_JACHVB010000014.1"/>
</dbReference>
<reference evidence="4 5" key="1">
    <citation type="submission" date="2020-07" db="EMBL/GenBank/DDBJ databases">
        <authorList>
            <person name="Feng X."/>
        </authorList>
    </citation>
    <scope>NUCLEOTIDE SEQUENCE [LARGE SCALE GENOMIC DNA]</scope>
    <source>
        <strain evidence="4 5">JCM31066</strain>
    </source>
</reference>
<sequence>MKLTDLNPHGGIGANCLLVELGPFRFLIDAGIHPKKVGRDTLPDFDKLAPNSIDALILTHCHLDHLGSLPVALRHQPEAMIILSRPTQELAVRMLRNSCNVMRRQREEQHIPEYPLYSYSELDRLEPMMFALPYGHARTFAKGNEEVQVTLYASGHIVGAAGVKLTYKHRSIFFTGDVLFTDQKTLPGASFPDETFDTLVMETTRGLTARTADKAREDEVARLLQTVGRTLENGGSVLIPAFALGRMQEILAILEEAVSKGDIPKVPVVCSGLGLDLVDYFDNISRKFNAVHFRRTILKKLGVQSLKRFPDPGKSPSRPTLFVVSSGMLVEKTPSYAVASSLLGNPHNAVCFVGYCDPDTPGGQLLETPRDESFVFDALDYVTPVRASIERFDLSGHADREELLEFAHHCEPRAIVLTHGDPEARAWFKEELEQSDQGYSVTDPVPGTCYTV</sequence>
<dbReference type="InterPro" id="IPR022712">
    <property type="entry name" value="Beta_Casp"/>
</dbReference>
<dbReference type="SMART" id="SM01027">
    <property type="entry name" value="Beta-Casp"/>
    <property type="match status" value="1"/>
</dbReference>
<keyword evidence="5" id="KW-1185">Reference proteome</keyword>
<proteinExistence type="predicted"/>
<dbReference type="InterPro" id="IPR011108">
    <property type="entry name" value="RMMBL"/>
</dbReference>
<evidence type="ECO:0000256" key="1">
    <source>
        <dbReference type="ARBA" id="ARBA00022801"/>
    </source>
</evidence>
<evidence type="ECO:0000313" key="5">
    <source>
        <dbReference type="Proteomes" id="UP000546464"/>
    </source>
</evidence>
<dbReference type="Gene3D" id="3.40.50.10890">
    <property type="match status" value="1"/>
</dbReference>
<evidence type="ECO:0000259" key="3">
    <source>
        <dbReference type="SMART" id="SM01027"/>
    </source>
</evidence>
<feature type="domain" description="Beta-Casp" evidence="3">
    <location>
        <begin position="247"/>
        <end position="365"/>
    </location>
</feature>
<dbReference type="AlphaFoldDB" id="A0A842HBC6"/>
<feature type="domain" description="Metallo-beta-lactamase" evidence="2">
    <location>
        <begin position="13"/>
        <end position="227"/>
    </location>
</feature>
<dbReference type="Gene3D" id="3.60.15.10">
    <property type="entry name" value="Ribonuclease Z/Hydroxyacylglutathione hydrolase-like"/>
    <property type="match status" value="1"/>
</dbReference>
<dbReference type="EMBL" id="JACHVB010000014">
    <property type="protein sequence ID" value="MBC2593580.1"/>
    <property type="molecule type" value="Genomic_DNA"/>
</dbReference>
<dbReference type="Pfam" id="PF07521">
    <property type="entry name" value="RMMBL"/>
    <property type="match status" value="1"/>
</dbReference>
<evidence type="ECO:0000259" key="2">
    <source>
        <dbReference type="SMART" id="SM00849"/>
    </source>
</evidence>
<keyword evidence="1 4" id="KW-0378">Hydrolase</keyword>
<dbReference type="InterPro" id="IPR036866">
    <property type="entry name" value="RibonucZ/Hydroxyglut_hydro"/>
</dbReference>
<gene>
    <name evidence="4" type="ORF">H5P28_04825</name>
</gene>
<name>A0A842HBC6_9BACT</name>
<dbReference type="PANTHER" id="PTHR11203">
    <property type="entry name" value="CLEAVAGE AND POLYADENYLATION SPECIFICITY FACTOR FAMILY MEMBER"/>
    <property type="match status" value="1"/>
</dbReference>
<evidence type="ECO:0000313" key="4">
    <source>
        <dbReference type="EMBL" id="MBC2593580.1"/>
    </source>
</evidence>
<dbReference type="Proteomes" id="UP000546464">
    <property type="component" value="Unassembled WGS sequence"/>
</dbReference>
<dbReference type="GO" id="GO:0004521">
    <property type="term" value="F:RNA endonuclease activity"/>
    <property type="evidence" value="ECO:0007669"/>
    <property type="project" value="TreeGrafter"/>
</dbReference>
<protein>
    <submittedName>
        <fullName evidence="4">MBL fold metallo-hydrolase</fullName>
    </submittedName>
</protein>
<comment type="caution">
    <text evidence="4">The sequence shown here is derived from an EMBL/GenBank/DDBJ whole genome shotgun (WGS) entry which is preliminary data.</text>
</comment>
<dbReference type="Pfam" id="PF10996">
    <property type="entry name" value="Beta-Casp"/>
    <property type="match status" value="1"/>
</dbReference>
<dbReference type="GO" id="GO:0016787">
    <property type="term" value="F:hydrolase activity"/>
    <property type="evidence" value="ECO:0007669"/>
    <property type="project" value="UniProtKB-KW"/>
</dbReference>
<dbReference type="InterPro" id="IPR001279">
    <property type="entry name" value="Metallo-B-lactamas"/>
</dbReference>
<dbReference type="SUPFAM" id="SSF56281">
    <property type="entry name" value="Metallo-hydrolase/oxidoreductase"/>
    <property type="match status" value="1"/>
</dbReference>
<organism evidence="4 5">
    <name type="scientific">Ruficoccus amylovorans</name>
    <dbReference type="NCBI Taxonomy" id="1804625"/>
    <lineage>
        <taxon>Bacteria</taxon>
        <taxon>Pseudomonadati</taxon>
        <taxon>Verrucomicrobiota</taxon>
        <taxon>Opitutia</taxon>
        <taxon>Puniceicoccales</taxon>
        <taxon>Cerasicoccaceae</taxon>
        <taxon>Ruficoccus</taxon>
    </lineage>
</organism>